<dbReference type="EMBL" id="DTGR01000044">
    <property type="protein sequence ID" value="HHS28629.1"/>
    <property type="molecule type" value="Genomic_DNA"/>
</dbReference>
<gene>
    <name evidence="1" type="ORF">ENV52_02875</name>
</gene>
<comment type="caution">
    <text evidence="1">The sequence shown here is derived from an EMBL/GenBank/DDBJ whole genome shotgun (WGS) entry which is preliminary data.</text>
</comment>
<sequence length="71" mass="8339">MVNLEEFRAGSFGVPFSCLDELPECCFRCWYLVHEESQVCFCEAPFYYYCCYSWPDKLTQTIPPCLCAPEE</sequence>
<dbReference type="AlphaFoldDB" id="A0A7V6DNZ8"/>
<name>A0A7V6DNZ8_9BACT</name>
<reference evidence="1" key="1">
    <citation type="journal article" date="2020" name="mSystems">
        <title>Genome- and Community-Level Interaction Insights into Carbon Utilization and Element Cycling Functions of Hydrothermarchaeota in Hydrothermal Sediment.</title>
        <authorList>
            <person name="Zhou Z."/>
            <person name="Liu Y."/>
            <person name="Xu W."/>
            <person name="Pan J."/>
            <person name="Luo Z.H."/>
            <person name="Li M."/>
        </authorList>
    </citation>
    <scope>NUCLEOTIDE SEQUENCE [LARGE SCALE GENOMIC DNA]</scope>
    <source>
        <strain evidence="1">SpSt-767</strain>
    </source>
</reference>
<evidence type="ECO:0000313" key="1">
    <source>
        <dbReference type="EMBL" id="HHS28629.1"/>
    </source>
</evidence>
<protein>
    <submittedName>
        <fullName evidence="1">Uncharacterized protein</fullName>
    </submittedName>
</protein>
<accession>A0A7V6DNZ8</accession>
<proteinExistence type="predicted"/>
<organism evidence="1">
    <name type="scientific">Desulfobacca acetoxidans</name>
    <dbReference type="NCBI Taxonomy" id="60893"/>
    <lineage>
        <taxon>Bacteria</taxon>
        <taxon>Pseudomonadati</taxon>
        <taxon>Thermodesulfobacteriota</taxon>
        <taxon>Desulfobaccia</taxon>
        <taxon>Desulfobaccales</taxon>
        <taxon>Desulfobaccaceae</taxon>
        <taxon>Desulfobacca</taxon>
    </lineage>
</organism>